<gene>
    <name evidence="12" type="primary">fabH</name>
    <name evidence="15" type="ORF">CJP74_02855</name>
</gene>
<evidence type="ECO:0000256" key="12">
    <source>
        <dbReference type="HAMAP-Rule" id="MF_01815"/>
    </source>
</evidence>
<comment type="domain">
    <text evidence="12">The last Arg residue of the ACP-binding site is essential for the weak association between ACP/AcpP and FabH.</text>
</comment>
<feature type="active site" evidence="12">
    <location>
        <position position="246"/>
    </location>
</feature>
<dbReference type="Gene3D" id="3.40.47.10">
    <property type="match status" value="1"/>
</dbReference>
<dbReference type="Pfam" id="PF08541">
    <property type="entry name" value="ACP_syn_III_C"/>
    <property type="match status" value="1"/>
</dbReference>
<evidence type="ECO:0000256" key="8">
    <source>
        <dbReference type="ARBA" id="ARBA00023160"/>
    </source>
</evidence>
<dbReference type="UniPathway" id="UPA00094"/>
<dbReference type="PANTHER" id="PTHR43091:SF1">
    <property type="entry name" value="BETA-KETOACYL-[ACYL-CARRIER-PROTEIN] SYNTHASE III, CHLOROPLASTIC"/>
    <property type="match status" value="1"/>
</dbReference>
<evidence type="ECO:0000256" key="1">
    <source>
        <dbReference type="ARBA" id="ARBA00005194"/>
    </source>
</evidence>
<dbReference type="Proteomes" id="UP000266258">
    <property type="component" value="Unassembled WGS sequence"/>
</dbReference>
<dbReference type="InterPro" id="IPR016039">
    <property type="entry name" value="Thiolase-like"/>
</dbReference>
<keyword evidence="12" id="KW-0963">Cytoplasm</keyword>
<feature type="domain" description="Beta-ketoacyl-[acyl-carrier-protein] synthase III N-terminal" evidence="14">
    <location>
        <begin position="111"/>
        <end position="187"/>
    </location>
</feature>
<dbReference type="AlphaFoldDB" id="A0A3A1Y433"/>
<dbReference type="GO" id="GO:0004315">
    <property type="term" value="F:3-oxoacyl-[acyl-carrier-protein] synthase activity"/>
    <property type="evidence" value="ECO:0007669"/>
    <property type="project" value="InterPro"/>
</dbReference>
<feature type="region of interest" description="ACP-binding" evidence="12">
    <location>
        <begin position="247"/>
        <end position="251"/>
    </location>
</feature>
<keyword evidence="5 12" id="KW-0808">Transferase</keyword>
<evidence type="ECO:0000256" key="3">
    <source>
        <dbReference type="ARBA" id="ARBA00012333"/>
    </source>
</evidence>
<dbReference type="OrthoDB" id="9815506at2"/>
<accession>A0A3A1Y433</accession>
<dbReference type="GO" id="GO:0033818">
    <property type="term" value="F:beta-ketoacyl-acyl-carrier-protein synthase III activity"/>
    <property type="evidence" value="ECO:0007669"/>
    <property type="project" value="UniProtKB-UniRule"/>
</dbReference>
<protein>
    <recommendedName>
        <fullName evidence="3 12">Beta-ketoacyl-[acyl-carrier-protein] synthase III</fullName>
        <shortName evidence="12">Beta-ketoacyl-ACP synthase III</shortName>
        <shortName evidence="12">KAS III</shortName>
        <ecNumber evidence="3 12">2.3.1.180</ecNumber>
    </recommendedName>
    <alternativeName>
        <fullName evidence="12">3-oxoacyl-[acyl-carrier-protein] synthase 3</fullName>
    </alternativeName>
    <alternativeName>
        <fullName evidence="12">3-oxoacyl-[acyl-carrier-protein] synthase III</fullName>
    </alternativeName>
</protein>
<evidence type="ECO:0000313" key="15">
    <source>
        <dbReference type="EMBL" id="RIY33082.1"/>
    </source>
</evidence>
<dbReference type="InterPro" id="IPR013747">
    <property type="entry name" value="ACP_syn_III_C"/>
</dbReference>
<comment type="function">
    <text evidence="12">Catalyzes the condensation reaction of fatty acid synthesis by the addition to an acyl acceptor of two carbons from malonyl-ACP. Catalyzes the first condensation reaction which initiates fatty acid synthesis and may therefore play a role in governing the total rate of fatty acid production. Possesses both acetoacetyl-ACP synthase and acetyl transacylase activities. Its substrate specificity determines the biosynthesis of branched-chain and/or straight-chain of fatty acids.</text>
</comment>
<evidence type="ECO:0000256" key="11">
    <source>
        <dbReference type="ARBA" id="ARBA00051096"/>
    </source>
</evidence>
<feature type="active site" evidence="12">
    <location>
        <position position="117"/>
    </location>
</feature>
<dbReference type="InterPro" id="IPR004655">
    <property type="entry name" value="FabH"/>
</dbReference>
<evidence type="ECO:0000256" key="7">
    <source>
        <dbReference type="ARBA" id="ARBA00023098"/>
    </source>
</evidence>
<keyword evidence="7 12" id="KW-0443">Lipid metabolism</keyword>
<dbReference type="CDD" id="cd00830">
    <property type="entry name" value="KAS_III"/>
    <property type="match status" value="1"/>
</dbReference>
<dbReference type="FunFam" id="3.40.47.10:FF:000004">
    <property type="entry name" value="3-oxoacyl-[acyl-carrier-protein] synthase 3"/>
    <property type="match status" value="1"/>
</dbReference>
<organism evidence="15 16">
    <name type="scientific">Psittacicella melopsittaci</name>
    <dbReference type="NCBI Taxonomy" id="2028576"/>
    <lineage>
        <taxon>Bacteria</taxon>
        <taxon>Pseudomonadati</taxon>
        <taxon>Pseudomonadota</taxon>
        <taxon>Gammaproteobacteria</taxon>
        <taxon>Pasteurellales</taxon>
        <taxon>Psittacicellaceae</taxon>
        <taxon>Psittacicella</taxon>
    </lineage>
</organism>
<feature type="domain" description="Beta-ketoacyl-[acyl-carrier-protein] synthase III C-terminal" evidence="13">
    <location>
        <begin position="230"/>
        <end position="319"/>
    </location>
</feature>
<proteinExistence type="inferred from homology"/>
<evidence type="ECO:0000259" key="14">
    <source>
        <dbReference type="Pfam" id="PF08545"/>
    </source>
</evidence>
<dbReference type="HAMAP" id="MF_01815">
    <property type="entry name" value="FabH"/>
    <property type="match status" value="1"/>
</dbReference>
<comment type="catalytic activity">
    <reaction evidence="11">
        <text>malonyl-[ACP] + acetyl-CoA + H(+) = 3-oxobutanoyl-[ACP] + CO2 + CoA</text>
        <dbReference type="Rhea" id="RHEA:12080"/>
        <dbReference type="Rhea" id="RHEA-COMP:9623"/>
        <dbReference type="Rhea" id="RHEA-COMP:9625"/>
        <dbReference type="ChEBI" id="CHEBI:15378"/>
        <dbReference type="ChEBI" id="CHEBI:16526"/>
        <dbReference type="ChEBI" id="CHEBI:57287"/>
        <dbReference type="ChEBI" id="CHEBI:57288"/>
        <dbReference type="ChEBI" id="CHEBI:78449"/>
        <dbReference type="ChEBI" id="CHEBI:78450"/>
        <dbReference type="EC" id="2.3.1.180"/>
    </reaction>
    <physiologicalReaction direction="left-to-right" evidence="11">
        <dbReference type="Rhea" id="RHEA:12081"/>
    </physiologicalReaction>
</comment>
<evidence type="ECO:0000256" key="4">
    <source>
        <dbReference type="ARBA" id="ARBA00022516"/>
    </source>
</evidence>
<evidence type="ECO:0000256" key="10">
    <source>
        <dbReference type="ARBA" id="ARBA00023315"/>
    </source>
</evidence>
<evidence type="ECO:0000256" key="2">
    <source>
        <dbReference type="ARBA" id="ARBA00008642"/>
    </source>
</evidence>
<dbReference type="Pfam" id="PF08545">
    <property type="entry name" value="ACP_syn_III"/>
    <property type="match status" value="1"/>
</dbReference>
<dbReference type="NCBIfam" id="TIGR00747">
    <property type="entry name" value="fabH"/>
    <property type="match status" value="1"/>
</dbReference>
<evidence type="ECO:0000256" key="9">
    <source>
        <dbReference type="ARBA" id="ARBA00023268"/>
    </source>
</evidence>
<keyword evidence="10 12" id="KW-0012">Acyltransferase</keyword>
<dbReference type="GO" id="GO:0006633">
    <property type="term" value="P:fatty acid biosynthetic process"/>
    <property type="evidence" value="ECO:0007669"/>
    <property type="project" value="UniProtKB-UniRule"/>
</dbReference>
<dbReference type="NCBIfam" id="NF006829">
    <property type="entry name" value="PRK09352.1"/>
    <property type="match status" value="1"/>
</dbReference>
<name>A0A3A1Y433_9GAMM</name>
<evidence type="ECO:0000256" key="5">
    <source>
        <dbReference type="ARBA" id="ARBA00022679"/>
    </source>
</evidence>
<reference evidence="15 16" key="1">
    <citation type="submission" date="2017-08" db="EMBL/GenBank/DDBJ databases">
        <title>Reclassification of Bisgaard taxon 37 and 44.</title>
        <authorList>
            <person name="Christensen H."/>
        </authorList>
    </citation>
    <scope>NUCLEOTIDE SEQUENCE [LARGE SCALE GENOMIC DNA]</scope>
    <source>
        <strain evidence="15 16">B96_4</strain>
    </source>
</reference>
<keyword evidence="9 12" id="KW-0511">Multifunctional enzyme</keyword>
<keyword evidence="16" id="KW-1185">Reference proteome</keyword>
<dbReference type="GO" id="GO:0005737">
    <property type="term" value="C:cytoplasm"/>
    <property type="evidence" value="ECO:0007669"/>
    <property type="project" value="UniProtKB-SubCell"/>
</dbReference>
<dbReference type="PANTHER" id="PTHR43091">
    <property type="entry name" value="3-OXOACYL-[ACYL-CARRIER-PROTEIN] SYNTHASE"/>
    <property type="match status" value="1"/>
</dbReference>
<evidence type="ECO:0000313" key="16">
    <source>
        <dbReference type="Proteomes" id="UP000266258"/>
    </source>
</evidence>
<feature type="active site" evidence="12">
    <location>
        <position position="276"/>
    </location>
</feature>
<comment type="pathway">
    <text evidence="1 12">Lipid metabolism; fatty acid biosynthesis.</text>
</comment>
<dbReference type="InterPro" id="IPR013751">
    <property type="entry name" value="ACP_syn_III_N"/>
</dbReference>
<comment type="caution">
    <text evidence="15">The sequence shown here is derived from an EMBL/GenBank/DDBJ whole genome shotgun (WGS) entry which is preliminary data.</text>
</comment>
<dbReference type="EC" id="2.3.1.180" evidence="3 12"/>
<keyword evidence="6 12" id="KW-0276">Fatty acid metabolism</keyword>
<comment type="similarity">
    <text evidence="2 12">Belongs to the thiolase-like superfamily. FabH family.</text>
</comment>
<evidence type="ECO:0000259" key="13">
    <source>
        <dbReference type="Pfam" id="PF08541"/>
    </source>
</evidence>
<dbReference type="SUPFAM" id="SSF53901">
    <property type="entry name" value="Thiolase-like"/>
    <property type="match status" value="1"/>
</dbReference>
<evidence type="ECO:0000256" key="6">
    <source>
        <dbReference type="ARBA" id="ARBA00022832"/>
    </source>
</evidence>
<dbReference type="EMBL" id="NRJH01000022">
    <property type="protein sequence ID" value="RIY33082.1"/>
    <property type="molecule type" value="Genomic_DNA"/>
</dbReference>
<keyword evidence="4 12" id="KW-0444">Lipid biosynthesis</keyword>
<keyword evidence="8 12" id="KW-0275">Fatty acid biosynthesis</keyword>
<sequence>MYSKVVATGSFIPSNFLTNEDLEKRVDTSDEWITTRTGIKSRPVMDDDMTVPDMAYNAAQDAVKSLQAKDPNFNVEEIGLIICATTTSSSMFPSCACQVQGRIGIKDCISFDVAAACSGFVYALSVADKFIKTGTVKKALVIGADALSKTCDPLDRSTIILFGDAAGCFILEASEQAGIISTHLHANNEHAEILTLDNKQFKAESHLQMQGNAVFRLAVAELANVVTETLEANNMDKSEVDWLVPHQANIRIIAATAKKLDLPMDRVILTIEKHGNTSAASIPTAFDSAVKENKFQSGDIILLEAFGGGMTWGSALIKY</sequence>
<dbReference type="RefSeq" id="WP_119496766.1">
    <property type="nucleotide sequence ID" value="NZ_NRJH01000022.1"/>
</dbReference>
<comment type="subunit">
    <text evidence="12">Homodimer.</text>
</comment>
<comment type="subcellular location">
    <subcellularLocation>
        <location evidence="12">Cytoplasm</location>
    </subcellularLocation>
</comment>